<dbReference type="Proteomes" id="UP000269883">
    <property type="component" value="Chromosome"/>
</dbReference>
<comment type="catalytic activity">
    <reaction evidence="6">
        <text>glycolate + A = glyoxylate + AH2</text>
        <dbReference type="Rhea" id="RHEA:21264"/>
        <dbReference type="ChEBI" id="CHEBI:13193"/>
        <dbReference type="ChEBI" id="CHEBI:17499"/>
        <dbReference type="ChEBI" id="CHEBI:29805"/>
        <dbReference type="ChEBI" id="CHEBI:36655"/>
        <dbReference type="EC" id="1.1.99.14"/>
    </reaction>
</comment>
<name>A0A2Z6B3K9_9BACT</name>
<keyword evidence="6" id="KW-0249">Electron transport</keyword>
<comment type="function">
    <text evidence="6">Component of a complex that catalyzes the oxidation of glycolate to glyoxylate.</text>
</comment>
<dbReference type="PANTHER" id="PTHR32479:SF20">
    <property type="entry name" value="GLYCOLATE OXIDASE IRON-SULFUR SUBUNIT"/>
    <property type="match status" value="1"/>
</dbReference>
<dbReference type="AlphaFoldDB" id="A0A2Z6B3K9"/>
<comment type="catalytic activity">
    <reaction evidence="6">
        <text>(R)-lactate + A = pyruvate + AH2</text>
        <dbReference type="Rhea" id="RHEA:15089"/>
        <dbReference type="ChEBI" id="CHEBI:13193"/>
        <dbReference type="ChEBI" id="CHEBI:15361"/>
        <dbReference type="ChEBI" id="CHEBI:16004"/>
        <dbReference type="ChEBI" id="CHEBI:17499"/>
    </reaction>
</comment>
<keyword evidence="4 6" id="KW-0408">Iron</keyword>
<dbReference type="InterPro" id="IPR017896">
    <property type="entry name" value="4Fe4S_Fe-S-bd"/>
</dbReference>
<accession>A0A2Z6B3K9</accession>
<feature type="domain" description="4Fe-4S ferredoxin-type" evidence="7">
    <location>
        <begin position="63"/>
        <end position="92"/>
    </location>
</feature>
<dbReference type="InterPro" id="IPR004017">
    <property type="entry name" value="Cys_rich_dom"/>
</dbReference>
<dbReference type="GO" id="GO:0051539">
    <property type="term" value="F:4 iron, 4 sulfur cluster binding"/>
    <property type="evidence" value="ECO:0007669"/>
    <property type="project" value="UniProtKB-UniRule"/>
</dbReference>
<dbReference type="Pfam" id="PF13183">
    <property type="entry name" value="Fer4_8"/>
    <property type="match status" value="1"/>
</dbReference>
<evidence type="ECO:0000313" key="8">
    <source>
        <dbReference type="EMBL" id="BBD10018.1"/>
    </source>
</evidence>
<comment type="cofactor">
    <cofactor evidence="6">
        <name>[4Fe-4S] cluster</name>
        <dbReference type="ChEBI" id="CHEBI:49883"/>
    </cofactor>
    <text evidence="6">Binds 2 [4Fe-4S] clusters.</text>
</comment>
<evidence type="ECO:0000259" key="7">
    <source>
        <dbReference type="PROSITE" id="PS51379"/>
    </source>
</evidence>
<dbReference type="GO" id="GO:0019154">
    <property type="term" value="F:glycolate dehydrogenase activity"/>
    <property type="evidence" value="ECO:0007669"/>
    <property type="project" value="UniProtKB-EC"/>
</dbReference>
<keyword evidence="2 6" id="KW-0479">Metal-binding</keyword>
<keyword evidence="1 6" id="KW-0004">4Fe-4S</keyword>
<evidence type="ECO:0000256" key="2">
    <source>
        <dbReference type="ARBA" id="ARBA00022723"/>
    </source>
</evidence>
<evidence type="ECO:0000256" key="5">
    <source>
        <dbReference type="ARBA" id="ARBA00023014"/>
    </source>
</evidence>
<dbReference type="PIRSF" id="PIRSF000139">
    <property type="entry name" value="Glc_ox_4Fe-4S"/>
    <property type="match status" value="1"/>
</dbReference>
<dbReference type="GO" id="GO:0046872">
    <property type="term" value="F:metal ion binding"/>
    <property type="evidence" value="ECO:0007669"/>
    <property type="project" value="UniProtKB-UniRule"/>
</dbReference>
<evidence type="ECO:0000313" key="9">
    <source>
        <dbReference type="Proteomes" id="UP000269883"/>
    </source>
</evidence>
<dbReference type="PANTHER" id="PTHR32479">
    <property type="entry name" value="GLYCOLATE OXIDASE IRON-SULFUR SUBUNIT"/>
    <property type="match status" value="1"/>
</dbReference>
<organism evidence="8 9">
    <name type="scientific">Desulfovibrio ferrophilus</name>
    <dbReference type="NCBI Taxonomy" id="241368"/>
    <lineage>
        <taxon>Bacteria</taxon>
        <taxon>Pseudomonadati</taxon>
        <taxon>Thermodesulfobacteriota</taxon>
        <taxon>Desulfovibrionia</taxon>
        <taxon>Desulfovibrionales</taxon>
        <taxon>Desulfovibrionaceae</taxon>
        <taxon>Desulfovibrio</taxon>
    </lineage>
</organism>
<feature type="domain" description="4Fe-4S ferredoxin-type" evidence="7">
    <location>
        <begin position="10"/>
        <end position="41"/>
    </location>
</feature>
<dbReference type="EC" id="1.1.99.14" evidence="6"/>
<sequence>MADLHKLAIMLQELDDQMVACMKCGMCQAVCPVFAETMNESDVTRGKIALLENLAHEMIADAQGVKEKLNKCLLCGSCAANCPSGVQIMDIFLKGRVIVNGYLGLSPVKKAIFRGMLTKPTLFNALLSFGGKFQGLFTSKVDDLLGSSCSKIMSPLIGDRHFLTLAEKPFRKIASGLDTAPGKSGLKVAFFPGCVVDKMLPHVGEAVLKVMKHHGVGVFLPKGQACCGIPTLSSGDRESFDKLVKLNVKAFRKGKYDALITPCATCTATIKEMWPKFAENYPAELKADVLAMAEKAMDVSQFLVDKVGVKTVDSPTGGTRVTYHDPCHLVKSLGVSAQPRTVLGACKDYDFVEMSEANRCCGNGGTFNLHHYEVSKKIGQRKRDNVVASKADVVATSCPACMMQLTDTLSRNGDRIAVRHAVEIYAESLD</sequence>
<keyword evidence="3" id="KW-0677">Repeat</keyword>
<dbReference type="OrthoDB" id="9770306at2"/>
<dbReference type="KEGG" id="dfl:DFE_3292"/>
<evidence type="ECO:0000256" key="4">
    <source>
        <dbReference type="ARBA" id="ARBA00023004"/>
    </source>
</evidence>
<dbReference type="EMBL" id="AP017378">
    <property type="protein sequence ID" value="BBD10018.1"/>
    <property type="molecule type" value="Genomic_DNA"/>
</dbReference>
<dbReference type="InterPro" id="IPR017900">
    <property type="entry name" value="4Fe4S_Fe_S_CS"/>
</dbReference>
<keyword evidence="5 6" id="KW-0411">Iron-sulfur</keyword>
<evidence type="ECO:0000256" key="1">
    <source>
        <dbReference type="ARBA" id="ARBA00022485"/>
    </source>
</evidence>
<dbReference type="InterPro" id="IPR009051">
    <property type="entry name" value="Helical_ferredxn"/>
</dbReference>
<proteinExistence type="predicted"/>
<dbReference type="RefSeq" id="WP_126381032.1">
    <property type="nucleotide sequence ID" value="NZ_AP017378.1"/>
</dbReference>
<keyword evidence="9" id="KW-1185">Reference proteome</keyword>
<dbReference type="Pfam" id="PF02754">
    <property type="entry name" value="CCG"/>
    <property type="match status" value="2"/>
</dbReference>
<dbReference type="Gene3D" id="1.10.1060.10">
    <property type="entry name" value="Alpha-helical ferredoxin"/>
    <property type="match status" value="1"/>
</dbReference>
<reference evidence="8 9" key="1">
    <citation type="journal article" date="2018" name="Sci. Adv.">
        <title>Multi-heme cytochromes provide a pathway for survival in energy-limited environments.</title>
        <authorList>
            <person name="Deng X."/>
            <person name="Dohmae N."/>
            <person name="Nealson K.H."/>
            <person name="Hashimoto K."/>
            <person name="Okamoto A."/>
        </authorList>
    </citation>
    <scope>NUCLEOTIDE SEQUENCE [LARGE SCALE GENOMIC DNA]</scope>
    <source>
        <strain evidence="8 9">IS5</strain>
    </source>
</reference>
<dbReference type="SUPFAM" id="SSF46548">
    <property type="entry name" value="alpha-helical ferredoxin"/>
    <property type="match status" value="1"/>
</dbReference>
<dbReference type="InterPro" id="IPR012257">
    <property type="entry name" value="Glc_ox_4Fe-4S"/>
</dbReference>
<evidence type="ECO:0000256" key="6">
    <source>
        <dbReference type="PIRNR" id="PIRNR000139"/>
    </source>
</evidence>
<protein>
    <recommendedName>
        <fullName evidence="6">Glycolate oxidase iron-sulfur subunit</fullName>
        <ecNumber evidence="6">1.1.99.14</ecNumber>
    </recommendedName>
</protein>
<gene>
    <name evidence="8" type="ORF">DFE_3292</name>
</gene>
<evidence type="ECO:0000256" key="3">
    <source>
        <dbReference type="ARBA" id="ARBA00022737"/>
    </source>
</evidence>
<dbReference type="PROSITE" id="PS00198">
    <property type="entry name" value="4FE4S_FER_1"/>
    <property type="match status" value="1"/>
</dbReference>
<keyword evidence="6" id="KW-0813">Transport</keyword>
<dbReference type="PROSITE" id="PS51379">
    <property type="entry name" value="4FE4S_FER_2"/>
    <property type="match status" value="2"/>
</dbReference>